<dbReference type="SUPFAM" id="SSF161111">
    <property type="entry name" value="Cation efflux protein transmembrane domain-like"/>
    <property type="match status" value="1"/>
</dbReference>
<dbReference type="GO" id="GO:0005886">
    <property type="term" value="C:plasma membrane"/>
    <property type="evidence" value="ECO:0007669"/>
    <property type="project" value="TreeGrafter"/>
</dbReference>
<feature type="transmembrane region" description="Helical" evidence="6">
    <location>
        <begin position="44"/>
        <end position="64"/>
    </location>
</feature>
<evidence type="ECO:0000256" key="3">
    <source>
        <dbReference type="ARBA" id="ARBA00022692"/>
    </source>
</evidence>
<evidence type="ECO:0000256" key="4">
    <source>
        <dbReference type="ARBA" id="ARBA00022989"/>
    </source>
</evidence>
<evidence type="ECO:0000256" key="1">
    <source>
        <dbReference type="ARBA" id="ARBA00004141"/>
    </source>
</evidence>
<dbReference type="InterPro" id="IPR050291">
    <property type="entry name" value="CDF_Transporter"/>
</dbReference>
<keyword evidence="5 6" id="KW-0472">Membrane</keyword>
<gene>
    <name evidence="8" type="ORF">AB0763_13940</name>
</gene>
<dbReference type="GO" id="GO:0015093">
    <property type="term" value="F:ferrous iron transmembrane transporter activity"/>
    <property type="evidence" value="ECO:0007669"/>
    <property type="project" value="TreeGrafter"/>
</dbReference>
<dbReference type="GO" id="GO:0006882">
    <property type="term" value="P:intracellular zinc ion homeostasis"/>
    <property type="evidence" value="ECO:0007669"/>
    <property type="project" value="TreeGrafter"/>
</dbReference>
<dbReference type="PANTHER" id="PTHR43840:SF15">
    <property type="entry name" value="MITOCHONDRIAL METAL TRANSPORTER 1-RELATED"/>
    <property type="match status" value="1"/>
</dbReference>
<dbReference type="GO" id="GO:0015341">
    <property type="term" value="F:zinc efflux antiporter activity"/>
    <property type="evidence" value="ECO:0007669"/>
    <property type="project" value="TreeGrafter"/>
</dbReference>
<dbReference type="AlphaFoldDB" id="A0AB39HKX2"/>
<dbReference type="InterPro" id="IPR058533">
    <property type="entry name" value="Cation_efflux_TM"/>
</dbReference>
<geneLocation type="plasmid" evidence="8">
    <name>p-HB236076</name>
</geneLocation>
<reference evidence="8" key="1">
    <citation type="submission" date="2024-07" db="EMBL/GenBank/DDBJ databases">
        <title>Genome Analysis of a Potential Novel Vibrio Species Secreting pH- and Thermo-stable Alginate Lyase and its Application in Producing Alginate Oligosaccharides.</title>
        <authorList>
            <person name="Huang H."/>
            <person name="Bao K."/>
        </authorList>
    </citation>
    <scope>NUCLEOTIDE SEQUENCE</scope>
    <source>
        <strain evidence="8">HB236076</strain>
        <plasmid evidence="8">p-HB236076</plasmid>
    </source>
</reference>
<sequence length="297" mass="33138">MCANNNDNEKSVLTFSALAASFFAVGGIILGYLVSSMVIIFDGVYSSVSLVLTLLSLAVSYYIRRPQKQQFPFGKALLEPAVIAIKGLVILSIVFYSLFEASQAMFAGGREIDTSIATLFGVVNVLGCGMAWGFIAHKNKTVSSNLVKAEMEQWKMDTWLSVAVTLGFCLSMLLTWTPWANLAVYADPMMMILISFYFIKVPMCMLKNALKELFMMSPNPSLCQQVDRDIHAVGQLSQQRLKLAGLTKVGQELRVHVDMHLPKQVLNVQEFEQTRTQLTKRLAKHDYDVQLQLNIAY</sequence>
<dbReference type="EMBL" id="CP162602">
    <property type="protein sequence ID" value="XDK26880.1"/>
    <property type="molecule type" value="Genomic_DNA"/>
</dbReference>
<evidence type="ECO:0000259" key="7">
    <source>
        <dbReference type="Pfam" id="PF01545"/>
    </source>
</evidence>
<dbReference type="GO" id="GO:0015086">
    <property type="term" value="F:cadmium ion transmembrane transporter activity"/>
    <property type="evidence" value="ECO:0007669"/>
    <property type="project" value="TreeGrafter"/>
</dbReference>
<organism evidence="8">
    <name type="scientific">Vibrio sp. HB236076</name>
    <dbReference type="NCBI Taxonomy" id="3232307"/>
    <lineage>
        <taxon>Bacteria</taxon>
        <taxon>Pseudomonadati</taxon>
        <taxon>Pseudomonadota</taxon>
        <taxon>Gammaproteobacteria</taxon>
        <taxon>Vibrionales</taxon>
        <taxon>Vibrionaceae</taxon>
        <taxon>Vibrio</taxon>
    </lineage>
</organism>
<feature type="transmembrane region" description="Helical" evidence="6">
    <location>
        <begin position="158"/>
        <end position="176"/>
    </location>
</feature>
<evidence type="ECO:0000313" key="8">
    <source>
        <dbReference type="EMBL" id="XDK26880.1"/>
    </source>
</evidence>
<name>A0AB39HKX2_9VIBR</name>
<dbReference type="Pfam" id="PF01545">
    <property type="entry name" value="Cation_efflux"/>
    <property type="match status" value="1"/>
</dbReference>
<feature type="domain" description="Cation efflux protein transmembrane" evidence="7">
    <location>
        <begin position="14"/>
        <end position="213"/>
    </location>
</feature>
<keyword evidence="4 6" id="KW-1133">Transmembrane helix</keyword>
<feature type="transmembrane region" description="Helical" evidence="6">
    <location>
        <begin position="76"/>
        <end position="96"/>
    </location>
</feature>
<comment type="subcellular location">
    <subcellularLocation>
        <location evidence="1">Membrane</location>
        <topology evidence="1">Multi-pass membrane protein</topology>
    </subcellularLocation>
</comment>
<keyword evidence="2" id="KW-0813">Transport</keyword>
<keyword evidence="8" id="KW-0614">Plasmid</keyword>
<dbReference type="Gene3D" id="1.20.1510.10">
    <property type="entry name" value="Cation efflux protein transmembrane domain"/>
    <property type="match status" value="1"/>
</dbReference>
<protein>
    <submittedName>
        <fullName evidence="8">Cation transporter</fullName>
    </submittedName>
</protein>
<keyword evidence="3 6" id="KW-0812">Transmembrane</keyword>
<dbReference type="PANTHER" id="PTHR43840">
    <property type="entry name" value="MITOCHONDRIAL METAL TRANSPORTER 1-RELATED"/>
    <property type="match status" value="1"/>
</dbReference>
<proteinExistence type="predicted"/>
<feature type="transmembrane region" description="Helical" evidence="6">
    <location>
        <begin position="12"/>
        <end position="32"/>
    </location>
</feature>
<feature type="transmembrane region" description="Helical" evidence="6">
    <location>
        <begin position="182"/>
        <end position="199"/>
    </location>
</feature>
<accession>A0AB39HKX2</accession>
<evidence type="ECO:0000256" key="5">
    <source>
        <dbReference type="ARBA" id="ARBA00023136"/>
    </source>
</evidence>
<dbReference type="RefSeq" id="WP_306099794.1">
    <property type="nucleotide sequence ID" value="NZ_CP162602.1"/>
</dbReference>
<dbReference type="InterPro" id="IPR027469">
    <property type="entry name" value="Cation_efflux_TMD_sf"/>
</dbReference>
<dbReference type="KEGG" id="vih:AB0763_13940"/>
<feature type="transmembrane region" description="Helical" evidence="6">
    <location>
        <begin position="116"/>
        <end position="137"/>
    </location>
</feature>
<evidence type="ECO:0000256" key="6">
    <source>
        <dbReference type="SAM" id="Phobius"/>
    </source>
</evidence>
<evidence type="ECO:0000256" key="2">
    <source>
        <dbReference type="ARBA" id="ARBA00022448"/>
    </source>
</evidence>